<dbReference type="EMBL" id="CP043506">
    <property type="protein sequence ID" value="QEO17300.1"/>
    <property type="molecule type" value="Genomic_DNA"/>
</dbReference>
<dbReference type="KEGG" id="acek:FLP30_05780"/>
<dbReference type="AlphaFoldDB" id="A0A5C1YPW0"/>
<accession>A0A5C1YPW0</accession>
<evidence type="ECO:0000313" key="3">
    <source>
        <dbReference type="Proteomes" id="UP000324536"/>
    </source>
</evidence>
<evidence type="ECO:0000313" key="2">
    <source>
        <dbReference type="EMBL" id="QEO17300.1"/>
    </source>
</evidence>
<feature type="region of interest" description="Disordered" evidence="1">
    <location>
        <begin position="1"/>
        <end position="20"/>
    </location>
</feature>
<organism evidence="2 3">
    <name type="scientific">Acetobacter vaccinii</name>
    <dbReference type="NCBI Taxonomy" id="2592655"/>
    <lineage>
        <taxon>Bacteria</taxon>
        <taxon>Pseudomonadati</taxon>
        <taxon>Pseudomonadota</taxon>
        <taxon>Alphaproteobacteria</taxon>
        <taxon>Acetobacterales</taxon>
        <taxon>Acetobacteraceae</taxon>
        <taxon>Acetobacter</taxon>
    </lineage>
</organism>
<keyword evidence="3" id="KW-1185">Reference proteome</keyword>
<dbReference type="Proteomes" id="UP000324536">
    <property type="component" value="Chromosome"/>
</dbReference>
<gene>
    <name evidence="2" type="ORF">FLP30_05780</name>
</gene>
<dbReference type="RefSeq" id="WP_149278978.1">
    <property type="nucleotide sequence ID" value="NZ_CP043506.1"/>
</dbReference>
<proteinExistence type="predicted"/>
<reference evidence="2 3" key="1">
    <citation type="submission" date="2019-09" db="EMBL/GenBank/DDBJ databases">
        <title>Genome sequencing of strain KACC 21233.</title>
        <authorList>
            <person name="Heo J."/>
            <person name="Kim S.-J."/>
            <person name="Kim J.-S."/>
            <person name="Hong S.-B."/>
            <person name="Kwon S.-W."/>
        </authorList>
    </citation>
    <scope>NUCLEOTIDE SEQUENCE [LARGE SCALE GENOMIC DNA]</scope>
    <source>
        <strain evidence="2 3">KACC 21233</strain>
    </source>
</reference>
<feature type="compositionally biased region" description="Basic and acidic residues" evidence="1">
    <location>
        <begin position="7"/>
        <end position="19"/>
    </location>
</feature>
<evidence type="ECO:0000256" key="1">
    <source>
        <dbReference type="SAM" id="MobiDB-lite"/>
    </source>
</evidence>
<name>A0A5C1YPW0_9PROT</name>
<dbReference type="OrthoDB" id="7220436at2"/>
<protein>
    <submittedName>
        <fullName evidence="2">Uncharacterized protein</fullName>
    </submittedName>
</protein>
<sequence>MAQKNHIVGEEKPRPERAAAGDTLFQTVAPLSTSAGPQGGAGAGRSGRIVLDIGTSVPDSSTLRQAAAVVFAGVVPTPDQQAGWAAVWPWANPAGPDGAVHPGGCVCCVGPGAWGGLDRFLLVQAQNQARGTGVAFSRVVVVCPAQSVEKLHKALQGSVFLSVFYVFGSSIRKDVS</sequence>